<organism evidence="1 2">
    <name type="scientific">Rangifer tarandus platyrhynchus</name>
    <name type="common">Svalbard reindeer</name>
    <dbReference type="NCBI Taxonomy" id="3082113"/>
    <lineage>
        <taxon>Eukaryota</taxon>
        <taxon>Metazoa</taxon>
        <taxon>Chordata</taxon>
        <taxon>Craniata</taxon>
        <taxon>Vertebrata</taxon>
        <taxon>Euteleostomi</taxon>
        <taxon>Mammalia</taxon>
        <taxon>Eutheria</taxon>
        <taxon>Laurasiatheria</taxon>
        <taxon>Artiodactyla</taxon>
        <taxon>Ruminantia</taxon>
        <taxon>Pecora</taxon>
        <taxon>Cervidae</taxon>
        <taxon>Odocoileinae</taxon>
        <taxon>Rangifer</taxon>
    </lineage>
</organism>
<protein>
    <submittedName>
        <fullName evidence="1">Uncharacterized protein</fullName>
    </submittedName>
</protein>
<dbReference type="EMBL" id="OX596095">
    <property type="protein sequence ID" value="CAM9450554.1"/>
    <property type="molecule type" value="Genomic_DNA"/>
</dbReference>
<reference evidence="1" key="2">
    <citation type="submission" date="2025-03" db="EMBL/GenBank/DDBJ databases">
        <authorList>
            <consortium name="ELIXIR-Norway"/>
            <consortium name="Elixir Norway"/>
        </authorList>
    </citation>
    <scope>NUCLEOTIDE SEQUENCE</scope>
</reference>
<evidence type="ECO:0000313" key="1">
    <source>
        <dbReference type="EMBL" id="CAM9450554.1"/>
    </source>
</evidence>
<sequence>MPEAIWTPQATSRMRLDGTPRNQLAPRDRTDGIPDMNMQNVDGEAFPGNVPHAKEHCNSAIAPLQPQGHPSPRPPSCRRDPGLMPAAGGRRGRAEARRGRRRVQRGDSPARRREGGLLTHRGPRGAAARPPPPAAICGGGRRGSGLPGVGRPHGDFASSPRSLPRAPSGRGTVTVCLFPRPPRETPPGQSFRPPPDEFGALALGTAPGTSSRLGGISKQQWKEGERRGRREAGKERGAKKEGLRASMPAEAQTSPSVTLGLKPETGMGVRGLGLAAPHTPGASSSKLMFLE</sequence>
<dbReference type="Proteomes" id="UP001162501">
    <property type="component" value="Chromosome 11"/>
</dbReference>
<gene>
    <name evidence="1" type="ORF">MRATA1EN22A_LOCUS2676</name>
</gene>
<evidence type="ECO:0000313" key="2">
    <source>
        <dbReference type="Proteomes" id="UP001162501"/>
    </source>
</evidence>
<reference evidence="1" key="1">
    <citation type="submission" date="2023-05" db="EMBL/GenBank/DDBJ databases">
        <authorList>
            <consortium name="ELIXIR-Norway"/>
        </authorList>
    </citation>
    <scope>NUCLEOTIDE SEQUENCE</scope>
</reference>
<name>A0AC59Y7G7_RANTA</name>
<accession>A0AC59Y7G7</accession>
<proteinExistence type="predicted"/>